<keyword evidence="1" id="KW-1133">Transmembrane helix</keyword>
<keyword evidence="1" id="KW-0812">Transmembrane</keyword>
<sequence length="79" mass="8794">MERISSLDRRVEDGFKAAAGRFDDANRRFDGIGKRFDGLGRKIDKLPDERAMARVVFYVAGALMAAVIFGPRLMSMIGN</sequence>
<proteinExistence type="predicted"/>
<reference evidence="3" key="1">
    <citation type="journal article" date="2019" name="Int. J. Syst. Evol. Microbiol.">
        <title>The Global Catalogue of Microorganisms (GCM) 10K type strain sequencing project: providing services to taxonomists for standard genome sequencing and annotation.</title>
        <authorList>
            <consortium name="The Broad Institute Genomics Platform"/>
            <consortium name="The Broad Institute Genome Sequencing Center for Infectious Disease"/>
            <person name="Wu L."/>
            <person name="Ma J."/>
        </authorList>
    </citation>
    <scope>NUCLEOTIDE SEQUENCE [LARGE SCALE GENOMIC DNA]</scope>
    <source>
        <strain evidence="3">KCTC 42473</strain>
    </source>
</reference>
<name>A0ABV7U4J2_9RHOB</name>
<gene>
    <name evidence="2" type="ORF">ACFOM8_10000</name>
</gene>
<accession>A0ABV7U4J2</accession>
<dbReference type="EMBL" id="JBHRXY010000006">
    <property type="protein sequence ID" value="MFC3629777.1"/>
    <property type="molecule type" value="Genomic_DNA"/>
</dbReference>
<keyword evidence="3" id="KW-1185">Reference proteome</keyword>
<evidence type="ECO:0000256" key="1">
    <source>
        <dbReference type="SAM" id="Phobius"/>
    </source>
</evidence>
<keyword evidence="1" id="KW-0472">Membrane</keyword>
<comment type="caution">
    <text evidence="2">The sequence shown here is derived from an EMBL/GenBank/DDBJ whole genome shotgun (WGS) entry which is preliminary data.</text>
</comment>
<feature type="transmembrane region" description="Helical" evidence="1">
    <location>
        <begin position="51"/>
        <end position="70"/>
    </location>
</feature>
<evidence type="ECO:0000313" key="2">
    <source>
        <dbReference type="EMBL" id="MFC3629777.1"/>
    </source>
</evidence>
<dbReference type="RefSeq" id="WP_377761212.1">
    <property type="nucleotide sequence ID" value="NZ_JBHRXY010000006.1"/>
</dbReference>
<dbReference type="Proteomes" id="UP001595539">
    <property type="component" value="Unassembled WGS sequence"/>
</dbReference>
<protein>
    <submittedName>
        <fullName evidence="2">Uncharacterized protein</fullName>
    </submittedName>
</protein>
<organism evidence="2 3">
    <name type="scientific">Paracoccus angustae</name>
    <dbReference type="NCBI Taxonomy" id="1671480"/>
    <lineage>
        <taxon>Bacteria</taxon>
        <taxon>Pseudomonadati</taxon>
        <taxon>Pseudomonadota</taxon>
        <taxon>Alphaproteobacteria</taxon>
        <taxon>Rhodobacterales</taxon>
        <taxon>Paracoccaceae</taxon>
        <taxon>Paracoccus</taxon>
    </lineage>
</organism>
<evidence type="ECO:0000313" key="3">
    <source>
        <dbReference type="Proteomes" id="UP001595539"/>
    </source>
</evidence>